<evidence type="ECO:0000313" key="1">
    <source>
        <dbReference type="EMBL" id="GMG84348.1"/>
    </source>
</evidence>
<gene>
    <name evidence="1" type="ORF">LNKW23_35630</name>
</gene>
<dbReference type="Pfam" id="PF10604">
    <property type="entry name" value="Polyketide_cyc2"/>
    <property type="match status" value="1"/>
</dbReference>
<dbReference type="InterPro" id="IPR023393">
    <property type="entry name" value="START-like_dom_sf"/>
</dbReference>
<evidence type="ECO:0008006" key="3">
    <source>
        <dbReference type="Google" id="ProtNLM"/>
    </source>
</evidence>
<proteinExistence type="predicted"/>
<comment type="caution">
    <text evidence="1">The sequence shown here is derived from an EMBL/GenBank/DDBJ whole genome shotgun (WGS) entry which is preliminary data.</text>
</comment>
<evidence type="ECO:0000313" key="2">
    <source>
        <dbReference type="Proteomes" id="UP001239909"/>
    </source>
</evidence>
<organism evidence="1 2">
    <name type="scientific">Paralimibaculum aggregatum</name>
    <dbReference type="NCBI Taxonomy" id="3036245"/>
    <lineage>
        <taxon>Bacteria</taxon>
        <taxon>Pseudomonadati</taxon>
        <taxon>Pseudomonadota</taxon>
        <taxon>Alphaproteobacteria</taxon>
        <taxon>Rhodobacterales</taxon>
        <taxon>Paracoccaceae</taxon>
        <taxon>Paralimibaculum</taxon>
    </lineage>
</organism>
<protein>
    <recommendedName>
        <fullName evidence="3">Polyketide cyclase</fullName>
    </recommendedName>
</protein>
<dbReference type="EMBL" id="BSYI01000034">
    <property type="protein sequence ID" value="GMG84348.1"/>
    <property type="molecule type" value="Genomic_DNA"/>
</dbReference>
<dbReference type="SUPFAM" id="SSF55961">
    <property type="entry name" value="Bet v1-like"/>
    <property type="match status" value="1"/>
</dbReference>
<dbReference type="CDD" id="cd07818">
    <property type="entry name" value="SRPBCC_1"/>
    <property type="match status" value="1"/>
</dbReference>
<dbReference type="Proteomes" id="UP001239909">
    <property type="component" value="Unassembled WGS sequence"/>
</dbReference>
<name>A0ABQ6LMC7_9RHOB</name>
<dbReference type="RefSeq" id="WP_285673386.1">
    <property type="nucleotide sequence ID" value="NZ_BSYI01000034.1"/>
</dbReference>
<sequence>MLRKILIGIVVLVLALVGGSYLLPRHVEVARSVVIDRPAAEIYPHLADLEAFHQWSPWSMRDAAMAVEITGGPGEGQRMSWSSEEMGAGSQTITEAVPYRHVVTALDFGDMGTATASFALTQENGSSTRVTWRFETDTGMDPVARWMGLMMDDWVGADYEAGLANLKARVEGS</sequence>
<dbReference type="Gene3D" id="3.30.530.20">
    <property type="match status" value="1"/>
</dbReference>
<reference evidence="1 2" key="1">
    <citation type="submission" date="2023-04" db="EMBL/GenBank/DDBJ databases">
        <title>Marinoamorphus aggregata gen. nov., sp. Nov., isolate from tissue of brittle star Ophioplocus japonicus.</title>
        <authorList>
            <person name="Kawano K."/>
            <person name="Sawayama S."/>
            <person name="Nakagawa S."/>
        </authorList>
    </citation>
    <scope>NUCLEOTIDE SEQUENCE [LARGE SCALE GENOMIC DNA]</scope>
    <source>
        <strain evidence="1 2">NKW23</strain>
    </source>
</reference>
<keyword evidence="2" id="KW-1185">Reference proteome</keyword>
<accession>A0ABQ6LMC7</accession>
<dbReference type="InterPro" id="IPR019587">
    <property type="entry name" value="Polyketide_cyclase/dehydratase"/>
</dbReference>